<dbReference type="GO" id="GO:0003950">
    <property type="term" value="F:NAD+ poly-ADP-ribosyltransferase activity"/>
    <property type="evidence" value="ECO:0007669"/>
    <property type="project" value="InterPro"/>
</dbReference>
<dbReference type="InterPro" id="IPR017907">
    <property type="entry name" value="Znf_RING_CS"/>
</dbReference>
<dbReference type="InterPro" id="IPR012317">
    <property type="entry name" value="Poly(ADP-ribose)pol_cat_dom"/>
</dbReference>
<protein>
    <recommendedName>
        <fullName evidence="5">RING-type domain-containing protein</fullName>
    </recommendedName>
</protein>
<dbReference type="EMBL" id="CAJOBC010030812">
    <property type="protein sequence ID" value="CAF4089252.1"/>
    <property type="molecule type" value="Genomic_DNA"/>
</dbReference>
<dbReference type="InterPro" id="IPR013083">
    <property type="entry name" value="Znf_RING/FYVE/PHD"/>
</dbReference>
<dbReference type="Gene3D" id="3.90.228.10">
    <property type="match status" value="1"/>
</dbReference>
<keyword evidence="3" id="KW-0862">Zinc</keyword>
<comment type="caution">
    <text evidence="7">The sequence shown here is derived from an EMBL/GenBank/DDBJ whole genome shotgun (WGS) entry which is preliminary data.</text>
</comment>
<dbReference type="GO" id="GO:0008270">
    <property type="term" value="F:zinc ion binding"/>
    <property type="evidence" value="ECO:0007669"/>
    <property type="project" value="UniProtKB-KW"/>
</dbReference>
<organism evidence="7 10">
    <name type="scientific">Didymodactylos carnosus</name>
    <dbReference type="NCBI Taxonomy" id="1234261"/>
    <lineage>
        <taxon>Eukaryota</taxon>
        <taxon>Metazoa</taxon>
        <taxon>Spiralia</taxon>
        <taxon>Gnathifera</taxon>
        <taxon>Rotifera</taxon>
        <taxon>Eurotatoria</taxon>
        <taxon>Bdelloidea</taxon>
        <taxon>Philodinida</taxon>
        <taxon>Philodinidae</taxon>
        <taxon>Didymodactylos</taxon>
    </lineage>
</organism>
<name>A0A815CRH0_9BILA</name>
<proteinExistence type="predicted"/>
<dbReference type="SUPFAM" id="SSF56399">
    <property type="entry name" value="ADP-ribosylation"/>
    <property type="match status" value="1"/>
</dbReference>
<feature type="domain" description="RING-type" evidence="5">
    <location>
        <begin position="111"/>
        <end position="155"/>
    </location>
</feature>
<dbReference type="Proteomes" id="UP000682733">
    <property type="component" value="Unassembled WGS sequence"/>
</dbReference>
<dbReference type="Proteomes" id="UP000677228">
    <property type="component" value="Unassembled WGS sequence"/>
</dbReference>
<dbReference type="EMBL" id="CAJNOK010002818">
    <property type="protein sequence ID" value="CAF0876236.1"/>
    <property type="molecule type" value="Genomic_DNA"/>
</dbReference>
<dbReference type="SUPFAM" id="SSF48371">
    <property type="entry name" value="ARM repeat"/>
    <property type="match status" value="1"/>
</dbReference>
<evidence type="ECO:0000313" key="10">
    <source>
        <dbReference type="Proteomes" id="UP000663829"/>
    </source>
</evidence>
<dbReference type="SUPFAM" id="SSF57850">
    <property type="entry name" value="RING/U-box"/>
    <property type="match status" value="1"/>
</dbReference>
<evidence type="ECO:0000256" key="1">
    <source>
        <dbReference type="ARBA" id="ARBA00022723"/>
    </source>
</evidence>
<evidence type="ECO:0000313" key="7">
    <source>
        <dbReference type="EMBL" id="CAF1287125.1"/>
    </source>
</evidence>
<evidence type="ECO:0000256" key="2">
    <source>
        <dbReference type="ARBA" id="ARBA00022771"/>
    </source>
</evidence>
<dbReference type="Gene3D" id="3.30.40.10">
    <property type="entry name" value="Zinc/RING finger domain, C3HC4 (zinc finger)"/>
    <property type="match status" value="1"/>
</dbReference>
<evidence type="ECO:0000313" key="6">
    <source>
        <dbReference type="EMBL" id="CAF0876236.1"/>
    </source>
</evidence>
<accession>A0A815CRH0</accession>
<dbReference type="AlphaFoldDB" id="A0A815CRH0"/>
<dbReference type="Pfam" id="PF00644">
    <property type="entry name" value="PARP"/>
    <property type="match status" value="1"/>
</dbReference>
<dbReference type="Proteomes" id="UP000663829">
    <property type="component" value="Unassembled WGS sequence"/>
</dbReference>
<dbReference type="InterPro" id="IPR001841">
    <property type="entry name" value="Znf_RING"/>
</dbReference>
<reference evidence="7" key="1">
    <citation type="submission" date="2021-02" db="EMBL/GenBank/DDBJ databases">
        <authorList>
            <person name="Nowell W R."/>
        </authorList>
    </citation>
    <scope>NUCLEOTIDE SEQUENCE</scope>
</reference>
<evidence type="ECO:0000313" key="8">
    <source>
        <dbReference type="EMBL" id="CAF3660664.1"/>
    </source>
</evidence>
<dbReference type="Proteomes" id="UP000681722">
    <property type="component" value="Unassembled WGS sequence"/>
</dbReference>
<evidence type="ECO:0000313" key="9">
    <source>
        <dbReference type="EMBL" id="CAF4089252.1"/>
    </source>
</evidence>
<keyword evidence="10" id="KW-1185">Reference proteome</keyword>
<keyword evidence="1" id="KW-0479">Metal-binding</keyword>
<dbReference type="PROSITE" id="PS50089">
    <property type="entry name" value="ZF_RING_2"/>
    <property type="match status" value="1"/>
</dbReference>
<dbReference type="InterPro" id="IPR018957">
    <property type="entry name" value="Znf_C3HC4_RING-type"/>
</dbReference>
<dbReference type="Gene3D" id="1.25.10.10">
    <property type="entry name" value="Leucine-rich Repeat Variant"/>
    <property type="match status" value="1"/>
</dbReference>
<dbReference type="OrthoDB" id="10019082at2759"/>
<dbReference type="InterPro" id="IPR016024">
    <property type="entry name" value="ARM-type_fold"/>
</dbReference>
<sequence>MVKLLLHAGLHTMNFCHWKTELSSCNENSLLPNDESYDILLANLIVLRISFDQIETWLTAIAEKLRDWEEEYEGVIHRIQTLDHAPDAADLERFLAPSIGLAENIRQEFVCAIHQGLISGPITLPAPCHHRFCAECLETWIKTSGSASVKCPTCNAEHAVPPNWQQMWNDRSLDAILKLLSSTETEMNQKIAEFVQNSFRKYNTSVQQKLKINSVEQVFNLKLKDQFDACKRQLRGGNSPVVTLLHGTDRKSALGITATGFRLPTSKHRTQEDGKEGQFKFGLGIYFAHGKKATEYGNNVLILTDCVLGRVREMKASDTDLTVQKMHQSGYDTVYFKNDESGLVNQEWTVYRSEQCLPLCIIDYDIIDESDTNEKRIIDSILQMDVCEPNHALLKQAVRGTDNQCKAALQYIGDVAHILQPFAIIMLRQLLTSIGHTKVHELLKHQNDTIRILFLRALWVTGRHDESSQKFFHSVIDINILIESLNSTYVDIAWRACGVIANLASCVVDIRRLLTFDSVINQLLGLLKRGMQNTDKLCIITVLNLFANITCSEYKSMKEKQQLLISIDPLTDHHDEMIQEAANRFFCNIIGKGTVTPDWTKAGYKDTMMAPDLE</sequence>
<dbReference type="PROSITE" id="PS00518">
    <property type="entry name" value="ZF_RING_1"/>
    <property type="match status" value="1"/>
</dbReference>
<dbReference type="EMBL" id="CAJOBA010002819">
    <property type="protein sequence ID" value="CAF3660664.1"/>
    <property type="molecule type" value="Genomic_DNA"/>
</dbReference>
<evidence type="ECO:0000259" key="5">
    <source>
        <dbReference type="PROSITE" id="PS50089"/>
    </source>
</evidence>
<evidence type="ECO:0000256" key="3">
    <source>
        <dbReference type="ARBA" id="ARBA00022833"/>
    </source>
</evidence>
<evidence type="ECO:0000256" key="4">
    <source>
        <dbReference type="PROSITE-ProRule" id="PRU00175"/>
    </source>
</evidence>
<gene>
    <name evidence="7" type="ORF">GPM918_LOCUS27845</name>
    <name evidence="6" type="ORF">OVA965_LOCUS8387</name>
    <name evidence="9" type="ORF">SRO942_LOCUS28252</name>
    <name evidence="8" type="ORF">TMI583_LOCUS8383</name>
</gene>
<keyword evidence="2 4" id="KW-0863">Zinc-finger</keyword>
<dbReference type="EMBL" id="CAJNOQ010011881">
    <property type="protein sequence ID" value="CAF1287125.1"/>
    <property type="molecule type" value="Genomic_DNA"/>
</dbReference>
<dbReference type="InterPro" id="IPR011989">
    <property type="entry name" value="ARM-like"/>
</dbReference>
<dbReference type="Pfam" id="PF00097">
    <property type="entry name" value="zf-C3HC4"/>
    <property type="match status" value="1"/>
</dbReference>